<dbReference type="Proteomes" id="UP001272515">
    <property type="component" value="Unassembled WGS sequence"/>
</dbReference>
<organism evidence="2 3">
    <name type="scientific">Veillonella absiana</name>
    <dbReference type="NCBI Taxonomy" id="3079305"/>
    <lineage>
        <taxon>Bacteria</taxon>
        <taxon>Bacillati</taxon>
        <taxon>Bacillota</taxon>
        <taxon>Negativicutes</taxon>
        <taxon>Veillonellales</taxon>
        <taxon>Veillonellaceae</taxon>
        <taxon>Veillonella</taxon>
    </lineage>
</organism>
<evidence type="ECO:0000313" key="3">
    <source>
        <dbReference type="Proteomes" id="UP001272515"/>
    </source>
</evidence>
<sequence>MKVMWKDIVIVILAICIISLIEFDKEAIKAFVTGAALVWILMKRGIIR</sequence>
<proteinExistence type="predicted"/>
<dbReference type="EMBL" id="JAWJZB010000009">
    <property type="protein sequence ID" value="MDV5088809.1"/>
    <property type="molecule type" value="Genomic_DNA"/>
</dbReference>
<evidence type="ECO:0000313" key="2">
    <source>
        <dbReference type="EMBL" id="MDV5088809.1"/>
    </source>
</evidence>
<evidence type="ECO:0000256" key="1">
    <source>
        <dbReference type="SAM" id="Phobius"/>
    </source>
</evidence>
<keyword evidence="1" id="KW-1133">Transmembrane helix</keyword>
<protein>
    <submittedName>
        <fullName evidence="2">Uncharacterized protein</fullName>
    </submittedName>
</protein>
<feature type="transmembrane region" description="Helical" evidence="1">
    <location>
        <begin position="5"/>
        <end position="21"/>
    </location>
</feature>
<keyword evidence="3" id="KW-1185">Reference proteome</keyword>
<gene>
    <name evidence="2" type="ORF">RVY80_08150</name>
</gene>
<keyword evidence="1" id="KW-0812">Transmembrane</keyword>
<name>A0ABU3ZA65_9FIRM</name>
<reference evidence="2 3" key="1">
    <citation type="submission" date="2023-10" db="EMBL/GenBank/DDBJ databases">
        <title>Veillonella sp. nov., isolated from a pig farm feces dump.</title>
        <authorList>
            <person name="Chang Y.-H."/>
        </authorList>
    </citation>
    <scope>NUCLEOTIDE SEQUENCE [LARGE SCALE GENOMIC DNA]</scope>
    <source>
        <strain evidence="2 3">YH-vei2233</strain>
    </source>
</reference>
<keyword evidence="1" id="KW-0472">Membrane</keyword>
<accession>A0ABU3ZA65</accession>
<dbReference type="RefSeq" id="WP_295193760.1">
    <property type="nucleotide sequence ID" value="NZ_JAWJZA010000008.1"/>
</dbReference>
<comment type="caution">
    <text evidence="2">The sequence shown here is derived from an EMBL/GenBank/DDBJ whole genome shotgun (WGS) entry which is preliminary data.</text>
</comment>